<accession>A0A1C7PC06</accession>
<dbReference type="EMBL" id="LT629973">
    <property type="protein sequence ID" value="SEH96732.1"/>
    <property type="molecule type" value="Genomic_DNA"/>
</dbReference>
<dbReference type="CDD" id="cd07021">
    <property type="entry name" value="Clp_protease_NfeD_like"/>
    <property type="match status" value="1"/>
</dbReference>
<feature type="domain" description="NfeD1b N-terminal" evidence="3">
    <location>
        <begin position="47"/>
        <end position="230"/>
    </location>
</feature>
<name>A0A1C7PC06_9BACT</name>
<dbReference type="Gene3D" id="2.40.50.140">
    <property type="entry name" value="Nucleic acid-binding proteins"/>
    <property type="match status" value="1"/>
</dbReference>
<keyword evidence="5" id="KW-1185">Reference proteome</keyword>
<dbReference type="PANTHER" id="PTHR33507:SF3">
    <property type="entry name" value="INNER MEMBRANE PROTEIN YBBJ"/>
    <property type="match status" value="1"/>
</dbReference>
<dbReference type="Proteomes" id="UP000176204">
    <property type="component" value="Chromosome I"/>
</dbReference>
<feature type="transmembrane region" description="Helical" evidence="1">
    <location>
        <begin position="318"/>
        <end position="342"/>
    </location>
</feature>
<sequence>MERIVRFLLLLLCMFLVACEGRKEESYEGKVVVIEVGENSLANAQSFQFMKRTLERAESEGARAVVFELNTPGGLAWETSDLMMKTMQQLHIPAYAFVNTHAISAGALVASACDRIYMAPVSSIGAAGIVSGDGEEIEPMMRRKVESAFDSFVRSVVTKKGHNPAVIRAMMIPSKEERKFGEVTVEPDALLTLTGEEAVSKDEQGKPILAAGIAKSVEDLLKQENNSNPVVNAEPTGFEQIAMWLAMISPLLILIGMAGIFIEFKTPGFGIGGIAAIVAFSLFFFGNNVAGNLAGYEMVALFVLGIALIIVEFATGGSFIVFGIAGVVCVLVALFGGMLSTIDVEHLLDNPSAGWSDYAGVAAGPAFKLALGCVGGAVVILLLMRYLPDLPLFNRLSNATASGGPAGSAVTLDEVAVDTIGVTTTELKPSGKALIDGKLCEVSSIGGVIPIGTPVCVVGHSAFGLLVAPVELDGESK</sequence>
<dbReference type="SUPFAM" id="SSF52096">
    <property type="entry name" value="ClpP/crotonase"/>
    <property type="match status" value="1"/>
</dbReference>
<dbReference type="InterPro" id="IPR012340">
    <property type="entry name" value="NA-bd_OB-fold"/>
</dbReference>
<feature type="transmembrane region" description="Helical" evidence="1">
    <location>
        <begin position="269"/>
        <end position="287"/>
    </location>
</feature>
<evidence type="ECO:0000256" key="1">
    <source>
        <dbReference type="SAM" id="Phobius"/>
    </source>
</evidence>
<keyword evidence="1" id="KW-0812">Transmembrane</keyword>
<feature type="transmembrane region" description="Helical" evidence="1">
    <location>
        <begin position="362"/>
        <end position="387"/>
    </location>
</feature>
<keyword evidence="1" id="KW-0472">Membrane</keyword>
<organism evidence="4 5">
    <name type="scientific">Akkermansia glycaniphila</name>
    <dbReference type="NCBI Taxonomy" id="1679444"/>
    <lineage>
        <taxon>Bacteria</taxon>
        <taxon>Pseudomonadati</taxon>
        <taxon>Verrucomicrobiota</taxon>
        <taxon>Verrucomicrobiia</taxon>
        <taxon>Verrucomicrobiales</taxon>
        <taxon>Akkermansiaceae</taxon>
        <taxon>Akkermansia</taxon>
    </lineage>
</organism>
<feature type="domain" description="NfeD integral membrane" evidence="2">
    <location>
        <begin position="248"/>
        <end position="384"/>
    </location>
</feature>
<protein>
    <submittedName>
        <fullName evidence="4">Clpp/crotonase-like domain</fullName>
    </submittedName>
</protein>
<dbReference type="InterPro" id="IPR056739">
    <property type="entry name" value="NfeD_membrane"/>
</dbReference>
<feature type="transmembrane region" description="Helical" evidence="1">
    <location>
        <begin position="241"/>
        <end position="262"/>
    </location>
</feature>
<proteinExistence type="predicted"/>
<dbReference type="InterPro" id="IPR052165">
    <property type="entry name" value="Membrane_assoc_protease"/>
</dbReference>
<dbReference type="GO" id="GO:0005886">
    <property type="term" value="C:plasma membrane"/>
    <property type="evidence" value="ECO:0007669"/>
    <property type="project" value="TreeGrafter"/>
</dbReference>
<feature type="transmembrane region" description="Helical" evidence="1">
    <location>
        <begin position="293"/>
        <end position="311"/>
    </location>
</feature>
<dbReference type="InterPro" id="IPR029045">
    <property type="entry name" value="ClpP/crotonase-like_dom_sf"/>
</dbReference>
<evidence type="ECO:0000313" key="4">
    <source>
        <dbReference type="EMBL" id="SEH96732.1"/>
    </source>
</evidence>
<evidence type="ECO:0000259" key="2">
    <source>
        <dbReference type="Pfam" id="PF24961"/>
    </source>
</evidence>
<dbReference type="Pfam" id="PF25145">
    <property type="entry name" value="NfeD1b_N"/>
    <property type="match status" value="1"/>
</dbReference>
<dbReference type="STRING" id="1679444.PYTT_2158"/>
<dbReference type="KEGG" id="agl:PYTT_2158"/>
<dbReference type="Pfam" id="PF24961">
    <property type="entry name" value="NfeD_membrane"/>
    <property type="match status" value="1"/>
</dbReference>
<dbReference type="PATRIC" id="fig|1679444.3.peg.2766"/>
<evidence type="ECO:0000313" key="5">
    <source>
        <dbReference type="Proteomes" id="UP000176204"/>
    </source>
</evidence>
<dbReference type="InterPro" id="IPR056738">
    <property type="entry name" value="NfeD1b_N"/>
</dbReference>
<reference evidence="5" key="1">
    <citation type="submission" date="2016-09" db="EMBL/GenBank/DDBJ databases">
        <authorList>
            <person name="Koehorst J."/>
        </authorList>
    </citation>
    <scope>NUCLEOTIDE SEQUENCE [LARGE SCALE GENOMIC DNA]</scope>
</reference>
<evidence type="ECO:0000259" key="3">
    <source>
        <dbReference type="Pfam" id="PF25145"/>
    </source>
</evidence>
<keyword evidence="1" id="KW-1133">Transmembrane helix</keyword>
<gene>
    <name evidence="4" type="ORF">PYTT_2158</name>
</gene>
<dbReference type="OrthoDB" id="9806253at2"/>
<dbReference type="RefSeq" id="WP_067775119.1">
    <property type="nucleotide sequence ID" value="NZ_LIGX01000021.1"/>
</dbReference>
<dbReference type="PANTHER" id="PTHR33507">
    <property type="entry name" value="INNER MEMBRANE PROTEIN YBBJ"/>
    <property type="match status" value="1"/>
</dbReference>
<dbReference type="Gene3D" id="3.90.226.10">
    <property type="entry name" value="2-enoyl-CoA Hydratase, Chain A, domain 1"/>
    <property type="match status" value="1"/>
</dbReference>
<dbReference type="AlphaFoldDB" id="A0A1C7PC06"/>
<dbReference type="PROSITE" id="PS51257">
    <property type="entry name" value="PROKAR_LIPOPROTEIN"/>
    <property type="match status" value="1"/>
</dbReference>